<gene>
    <name evidence="2" type="ORF">FIC82_006995</name>
</gene>
<dbReference type="GO" id="GO:0005975">
    <property type="term" value="P:carbohydrate metabolic process"/>
    <property type="evidence" value="ECO:0007669"/>
    <property type="project" value="InterPro"/>
</dbReference>
<dbReference type="OrthoDB" id="9797391at2"/>
<keyword evidence="3" id="KW-1185">Reference proteome</keyword>
<dbReference type="AlphaFoldDB" id="A0A6M5UF95"/>
<sequence length="268" mass="29323">MSPRPSRPLLVRLRDVESASTTGGRFRDVAVARGLVPLVATSPLGTFCVDTDERVHAITYDDGPDPEQTPPILDVLARRGARATFFVLSDAVRRHPDVAARIVADGHELALHGADHRSLLTLSGREAVATVRRAKETVEEIVGTPLRLYRPPYGAHTLRQAVGLRRLGLDLVLWSGDAVDWLDGNETTIADRAAGSVFPGSILLLHDTRADPETIRPGERLPTFDRAAVLDLLLERTRAAGFREVTAGELVARHRRVASVARQRMVRP</sequence>
<dbReference type="CDD" id="cd10959">
    <property type="entry name" value="CE4_NodB_like_3"/>
    <property type="match status" value="1"/>
</dbReference>
<dbReference type="RefSeq" id="WP_154798059.1">
    <property type="nucleotide sequence ID" value="NZ_CP052757.1"/>
</dbReference>
<dbReference type="InterPro" id="IPR002509">
    <property type="entry name" value="NODB_dom"/>
</dbReference>
<dbReference type="InterPro" id="IPR050248">
    <property type="entry name" value="Polysacc_deacetylase_ArnD"/>
</dbReference>
<accession>A0A6M5UF95</accession>
<dbReference type="Pfam" id="PF01522">
    <property type="entry name" value="Polysacc_deac_1"/>
    <property type="match status" value="1"/>
</dbReference>
<dbReference type="PROSITE" id="PS51677">
    <property type="entry name" value="NODB"/>
    <property type="match status" value="1"/>
</dbReference>
<evidence type="ECO:0000313" key="2">
    <source>
        <dbReference type="EMBL" id="QJW35981.1"/>
    </source>
</evidence>
<dbReference type="InterPro" id="IPR011330">
    <property type="entry name" value="Glyco_hydro/deAcase_b/a-brl"/>
</dbReference>
<protein>
    <submittedName>
        <fullName evidence="2">Polysaccharide deacetylase family protein</fullName>
    </submittedName>
</protein>
<dbReference type="SUPFAM" id="SSF88713">
    <property type="entry name" value="Glycoside hydrolase/deacetylase"/>
    <property type="match status" value="1"/>
</dbReference>
<dbReference type="KEGG" id="cprt:FIC82_006995"/>
<evidence type="ECO:0000313" key="3">
    <source>
        <dbReference type="Proteomes" id="UP000451354"/>
    </source>
</evidence>
<dbReference type="GO" id="GO:0016810">
    <property type="term" value="F:hydrolase activity, acting on carbon-nitrogen (but not peptide) bonds"/>
    <property type="evidence" value="ECO:0007669"/>
    <property type="project" value="InterPro"/>
</dbReference>
<dbReference type="PANTHER" id="PTHR10587">
    <property type="entry name" value="GLYCOSYL TRANSFERASE-RELATED"/>
    <property type="match status" value="1"/>
</dbReference>
<reference evidence="3" key="1">
    <citation type="journal article" date="2022" name="Int. J. Syst. Evol. Microbiol.">
        <title>Cellulosimicrobium protaetiae sp. nov., isolated from the gut of the larva of Protaetia brevitarsis seulensis.</title>
        <authorList>
            <person name="Le Han H."/>
            <person name="Nguyen T.T.H."/>
            <person name="Li Z."/>
            <person name="Shin N.R."/>
            <person name="Kim S.G."/>
        </authorList>
    </citation>
    <scope>NUCLEOTIDE SEQUENCE [LARGE SCALE GENOMIC DNA]</scope>
    <source>
        <strain evidence="3">BI34</strain>
    </source>
</reference>
<evidence type="ECO:0000259" key="1">
    <source>
        <dbReference type="PROSITE" id="PS51677"/>
    </source>
</evidence>
<organism evidence="2 3">
    <name type="scientific">Cellulosimicrobium protaetiae</name>
    <dbReference type="NCBI Taxonomy" id="2587808"/>
    <lineage>
        <taxon>Bacteria</taxon>
        <taxon>Bacillati</taxon>
        <taxon>Actinomycetota</taxon>
        <taxon>Actinomycetes</taxon>
        <taxon>Micrococcales</taxon>
        <taxon>Promicromonosporaceae</taxon>
        <taxon>Cellulosimicrobium</taxon>
    </lineage>
</organism>
<dbReference type="Gene3D" id="3.20.20.370">
    <property type="entry name" value="Glycoside hydrolase/deacetylase"/>
    <property type="match status" value="1"/>
</dbReference>
<proteinExistence type="predicted"/>
<feature type="domain" description="NodB homology" evidence="1">
    <location>
        <begin position="54"/>
        <end position="245"/>
    </location>
</feature>
<dbReference type="PANTHER" id="PTHR10587:SF137">
    <property type="entry name" value="4-DEOXY-4-FORMAMIDO-L-ARABINOSE-PHOSPHOUNDECAPRENOL DEFORMYLASE ARND-RELATED"/>
    <property type="match status" value="1"/>
</dbReference>
<dbReference type="EMBL" id="CP052757">
    <property type="protein sequence ID" value="QJW35981.1"/>
    <property type="molecule type" value="Genomic_DNA"/>
</dbReference>
<dbReference type="Proteomes" id="UP000451354">
    <property type="component" value="Chromosome"/>
</dbReference>
<name>A0A6M5UF95_9MICO</name>